<dbReference type="Proteomes" id="UP000460272">
    <property type="component" value="Unassembled WGS sequence"/>
</dbReference>
<organism evidence="5 6">
    <name type="scientific">Trebonia kvetii</name>
    <dbReference type="NCBI Taxonomy" id="2480626"/>
    <lineage>
        <taxon>Bacteria</taxon>
        <taxon>Bacillati</taxon>
        <taxon>Actinomycetota</taxon>
        <taxon>Actinomycetes</taxon>
        <taxon>Streptosporangiales</taxon>
        <taxon>Treboniaceae</taxon>
        <taxon>Trebonia</taxon>
    </lineage>
</organism>
<evidence type="ECO:0000256" key="4">
    <source>
        <dbReference type="RuleBase" id="RU000363"/>
    </source>
</evidence>
<evidence type="ECO:0000313" key="6">
    <source>
        <dbReference type="Proteomes" id="UP000460272"/>
    </source>
</evidence>
<dbReference type="InterPro" id="IPR036291">
    <property type="entry name" value="NAD(P)-bd_dom_sf"/>
</dbReference>
<dbReference type="InterPro" id="IPR050259">
    <property type="entry name" value="SDR"/>
</dbReference>
<reference evidence="5 6" key="1">
    <citation type="submission" date="2018-11" db="EMBL/GenBank/DDBJ databases">
        <title>Trebonia kvetii gen.nov., sp.nov., a novel acidophilic actinobacterium, and proposal of the new actinobacterial family Treboniaceae fam. nov.</title>
        <authorList>
            <person name="Rapoport D."/>
            <person name="Sagova-Mareckova M."/>
            <person name="Sedlacek I."/>
            <person name="Provaznik J."/>
            <person name="Kralova S."/>
            <person name="Pavlinic D."/>
            <person name="Benes V."/>
            <person name="Kopecky J."/>
        </authorList>
    </citation>
    <scope>NUCLEOTIDE SEQUENCE [LARGE SCALE GENOMIC DNA]</scope>
    <source>
        <strain evidence="5 6">15Tr583</strain>
    </source>
</reference>
<sequence length="276" mass="28814">MSELEGKVALVTGGARGQGRSHALALAAAGAAVVVCDIAAQIPSVPYPMATREDLDETVAMIEKAGGRATASVTDVRDGAAVSDLTERVVRQHGRLDILIANAGITSFYQVADIPDAVWSDTLAVNLTGAFHCIRAALPHMAGQRYGRIVAISSGAGRSGMPNLGHYGASKWGLIGLIKTVAAETARQGITANVVCPTTVNTPMVVNDRTFALFAPDIEHPTADDVRPRMAATNPMGEPWIEPEDVTRAVMYLVTDPGRTSGAVLEVSLGMSAART</sequence>
<dbReference type="InterPro" id="IPR023985">
    <property type="entry name" value="SDR_subfam_1"/>
</dbReference>
<keyword evidence="3" id="KW-0520">NAD</keyword>
<dbReference type="Pfam" id="PF00106">
    <property type="entry name" value="adh_short"/>
    <property type="match status" value="1"/>
</dbReference>
<dbReference type="PRINTS" id="PR00081">
    <property type="entry name" value="GDHRDH"/>
</dbReference>
<accession>A0A6P2BU08</accession>
<evidence type="ECO:0000256" key="1">
    <source>
        <dbReference type="ARBA" id="ARBA00006484"/>
    </source>
</evidence>
<dbReference type="CDD" id="cd05233">
    <property type="entry name" value="SDR_c"/>
    <property type="match status" value="1"/>
</dbReference>
<evidence type="ECO:0000256" key="3">
    <source>
        <dbReference type="ARBA" id="ARBA00023027"/>
    </source>
</evidence>
<protein>
    <submittedName>
        <fullName evidence="5">NAD(P)-dependent oxidoreductase</fullName>
    </submittedName>
</protein>
<dbReference type="PRINTS" id="PR00080">
    <property type="entry name" value="SDRFAMILY"/>
</dbReference>
<dbReference type="InterPro" id="IPR002347">
    <property type="entry name" value="SDR_fam"/>
</dbReference>
<comment type="caution">
    <text evidence="5">The sequence shown here is derived from an EMBL/GenBank/DDBJ whole genome shotgun (WGS) entry which is preliminary data.</text>
</comment>
<name>A0A6P2BU08_9ACTN</name>
<dbReference type="GO" id="GO:0032787">
    <property type="term" value="P:monocarboxylic acid metabolic process"/>
    <property type="evidence" value="ECO:0007669"/>
    <property type="project" value="UniProtKB-ARBA"/>
</dbReference>
<dbReference type="NCBIfam" id="TIGR03971">
    <property type="entry name" value="SDR_subfam_1"/>
    <property type="match status" value="1"/>
</dbReference>
<dbReference type="RefSeq" id="WP_145856937.1">
    <property type="nucleotide sequence ID" value="NZ_RPFW01000005.1"/>
</dbReference>
<dbReference type="PANTHER" id="PTHR42879:SF2">
    <property type="entry name" value="3-OXOACYL-[ACYL-CARRIER-PROTEIN] REDUCTASE FABG"/>
    <property type="match status" value="1"/>
</dbReference>
<proteinExistence type="inferred from homology"/>
<dbReference type="PROSITE" id="PS00061">
    <property type="entry name" value="ADH_SHORT"/>
    <property type="match status" value="1"/>
</dbReference>
<evidence type="ECO:0000313" key="5">
    <source>
        <dbReference type="EMBL" id="TVZ02177.1"/>
    </source>
</evidence>
<dbReference type="OrthoDB" id="517007at2"/>
<dbReference type="InterPro" id="IPR020904">
    <property type="entry name" value="Sc_DH/Rdtase_CS"/>
</dbReference>
<gene>
    <name evidence="5" type="ORF">EAS64_25455</name>
</gene>
<evidence type="ECO:0000256" key="2">
    <source>
        <dbReference type="ARBA" id="ARBA00023002"/>
    </source>
</evidence>
<keyword evidence="2" id="KW-0560">Oxidoreductase</keyword>
<dbReference type="GO" id="GO:0016491">
    <property type="term" value="F:oxidoreductase activity"/>
    <property type="evidence" value="ECO:0007669"/>
    <property type="project" value="UniProtKB-KW"/>
</dbReference>
<comment type="similarity">
    <text evidence="1 4">Belongs to the short-chain dehydrogenases/reductases (SDR) family.</text>
</comment>
<dbReference type="FunFam" id="3.40.50.720:FF:000084">
    <property type="entry name" value="Short-chain dehydrogenase reductase"/>
    <property type="match status" value="1"/>
</dbReference>
<dbReference type="EMBL" id="RPFW01000005">
    <property type="protein sequence ID" value="TVZ02177.1"/>
    <property type="molecule type" value="Genomic_DNA"/>
</dbReference>
<keyword evidence="6" id="KW-1185">Reference proteome</keyword>
<dbReference type="PANTHER" id="PTHR42879">
    <property type="entry name" value="3-OXOACYL-(ACYL-CARRIER-PROTEIN) REDUCTASE"/>
    <property type="match status" value="1"/>
</dbReference>
<dbReference type="Gene3D" id="3.40.50.720">
    <property type="entry name" value="NAD(P)-binding Rossmann-like Domain"/>
    <property type="match status" value="1"/>
</dbReference>
<dbReference type="SUPFAM" id="SSF51735">
    <property type="entry name" value="NAD(P)-binding Rossmann-fold domains"/>
    <property type="match status" value="1"/>
</dbReference>
<dbReference type="AlphaFoldDB" id="A0A6P2BU08"/>